<dbReference type="RefSeq" id="WP_379904417.1">
    <property type="nucleotide sequence ID" value="NZ_JBHRTR010000034.1"/>
</dbReference>
<feature type="domain" description="Peptidoglycan binding-like" evidence="2">
    <location>
        <begin position="121"/>
        <end position="173"/>
    </location>
</feature>
<protein>
    <submittedName>
        <fullName evidence="3">Peptidoglycan-binding protein</fullName>
    </submittedName>
</protein>
<sequence>MPQRKDRVSKEPDGSGKGAYSMVKARAGRRRGDSRWRCCITWRPLLLAMLLALPFQAGAPAQAEPRVGRQHLALLDEVKDTLDDLDRSISKELGTNNGRQPSGTAPAPPAARTFNGNRSVMRLVQQRLNTLGYDAGPVDGLYGTATRAAILAFQRDNDLAATGDATADLLSALNNAQARLPTPKPVPRRTIDSALTGLVPRIDGLPHAETLHRIANGEVEAAIAAQPARNYWRHFYHAYLLAMSDNGQACGAPAVREALTFRLLLSDRLLARQTDEIVVARIHIAVLDSGEVRFTPEQLASKEAYLAGFPSIQDAFDLHQTVLAAVLGAGCDPKVQPSFDDNVLRLMAARFGIQAAPADRRRPGPPPGLGGRPGTP</sequence>
<dbReference type="InterPro" id="IPR036365">
    <property type="entry name" value="PGBD-like_sf"/>
</dbReference>
<reference evidence="4" key="1">
    <citation type="journal article" date="2019" name="Int. J. Syst. Evol. Microbiol.">
        <title>The Global Catalogue of Microorganisms (GCM) 10K type strain sequencing project: providing services to taxonomists for standard genome sequencing and annotation.</title>
        <authorList>
            <consortium name="The Broad Institute Genomics Platform"/>
            <consortium name="The Broad Institute Genome Sequencing Center for Infectious Disease"/>
            <person name="Wu L."/>
            <person name="Ma J."/>
        </authorList>
    </citation>
    <scope>NUCLEOTIDE SEQUENCE [LARGE SCALE GENOMIC DNA]</scope>
    <source>
        <strain evidence="4">KCTC 42964</strain>
    </source>
</reference>
<feature type="region of interest" description="Disordered" evidence="1">
    <location>
        <begin position="355"/>
        <end position="376"/>
    </location>
</feature>
<evidence type="ECO:0000313" key="3">
    <source>
        <dbReference type="EMBL" id="MFC3229839.1"/>
    </source>
</evidence>
<evidence type="ECO:0000256" key="1">
    <source>
        <dbReference type="SAM" id="MobiDB-lite"/>
    </source>
</evidence>
<keyword evidence="4" id="KW-1185">Reference proteome</keyword>
<dbReference type="InterPro" id="IPR002477">
    <property type="entry name" value="Peptidoglycan-bd-like"/>
</dbReference>
<dbReference type="SUPFAM" id="SSF47090">
    <property type="entry name" value="PGBD-like"/>
    <property type="match status" value="1"/>
</dbReference>
<dbReference type="InterPro" id="IPR036366">
    <property type="entry name" value="PGBDSf"/>
</dbReference>
<dbReference type="Proteomes" id="UP001595528">
    <property type="component" value="Unassembled WGS sequence"/>
</dbReference>
<feature type="region of interest" description="Disordered" evidence="1">
    <location>
        <begin position="1"/>
        <end position="26"/>
    </location>
</feature>
<feature type="region of interest" description="Disordered" evidence="1">
    <location>
        <begin position="91"/>
        <end position="114"/>
    </location>
</feature>
<proteinExistence type="predicted"/>
<evidence type="ECO:0000259" key="2">
    <source>
        <dbReference type="Pfam" id="PF01471"/>
    </source>
</evidence>
<feature type="compositionally biased region" description="Polar residues" evidence="1">
    <location>
        <begin position="93"/>
        <end position="103"/>
    </location>
</feature>
<organism evidence="3 4">
    <name type="scientific">Marinibaculum pumilum</name>
    <dbReference type="NCBI Taxonomy" id="1766165"/>
    <lineage>
        <taxon>Bacteria</taxon>
        <taxon>Pseudomonadati</taxon>
        <taxon>Pseudomonadota</taxon>
        <taxon>Alphaproteobacteria</taxon>
        <taxon>Rhodospirillales</taxon>
        <taxon>Rhodospirillaceae</taxon>
        <taxon>Marinibaculum</taxon>
    </lineage>
</organism>
<feature type="compositionally biased region" description="Basic and acidic residues" evidence="1">
    <location>
        <begin position="1"/>
        <end position="14"/>
    </location>
</feature>
<comment type="caution">
    <text evidence="3">The sequence shown here is derived from an EMBL/GenBank/DDBJ whole genome shotgun (WGS) entry which is preliminary data.</text>
</comment>
<dbReference type="EMBL" id="JBHRTR010000034">
    <property type="protein sequence ID" value="MFC3229839.1"/>
    <property type="molecule type" value="Genomic_DNA"/>
</dbReference>
<gene>
    <name evidence="3" type="ORF">ACFOGJ_21495</name>
</gene>
<dbReference type="Pfam" id="PF01471">
    <property type="entry name" value="PG_binding_1"/>
    <property type="match status" value="1"/>
</dbReference>
<evidence type="ECO:0000313" key="4">
    <source>
        <dbReference type="Proteomes" id="UP001595528"/>
    </source>
</evidence>
<name>A0ABV7L5X3_9PROT</name>
<accession>A0ABV7L5X3</accession>
<dbReference type="Gene3D" id="1.10.101.10">
    <property type="entry name" value="PGBD-like superfamily/PGBD"/>
    <property type="match status" value="1"/>
</dbReference>